<feature type="transmembrane region" description="Helical" evidence="8">
    <location>
        <begin position="618"/>
        <end position="638"/>
    </location>
</feature>
<comment type="subcellular location">
    <subcellularLocation>
        <location evidence="1">Membrane</location>
        <topology evidence="1">Multi-pass membrane protein</topology>
    </subcellularLocation>
</comment>
<feature type="compositionally biased region" description="Polar residues" evidence="7">
    <location>
        <begin position="549"/>
        <end position="562"/>
    </location>
</feature>
<feature type="transmembrane region" description="Helical" evidence="8">
    <location>
        <begin position="12"/>
        <end position="32"/>
    </location>
</feature>
<keyword evidence="4 8" id="KW-1133">Transmembrane helix</keyword>
<feature type="transmembrane region" description="Helical" evidence="8">
    <location>
        <begin position="455"/>
        <end position="475"/>
    </location>
</feature>
<keyword evidence="5 8" id="KW-0472">Membrane</keyword>
<dbReference type="GO" id="GO:0015204">
    <property type="term" value="F:urea transmembrane transporter activity"/>
    <property type="evidence" value="ECO:0007669"/>
    <property type="project" value="InterPro"/>
</dbReference>
<feature type="transmembrane region" description="Helical" evidence="8">
    <location>
        <begin position="430"/>
        <end position="448"/>
    </location>
</feature>
<dbReference type="PANTHER" id="PTHR46154">
    <property type="match status" value="1"/>
</dbReference>
<feature type="transmembrane region" description="Helical" evidence="8">
    <location>
        <begin position="399"/>
        <end position="418"/>
    </location>
</feature>
<evidence type="ECO:0000313" key="10">
    <source>
        <dbReference type="Proteomes" id="UP000094526"/>
    </source>
</evidence>
<evidence type="ECO:0000256" key="6">
    <source>
        <dbReference type="RuleBase" id="RU362091"/>
    </source>
</evidence>
<feature type="transmembrane region" description="Helical" evidence="8">
    <location>
        <begin position="253"/>
        <end position="275"/>
    </location>
</feature>
<dbReference type="VEuPathDB" id="FungiDB:G647_09922"/>
<evidence type="ECO:0000313" key="9">
    <source>
        <dbReference type="EMBL" id="OCT49676.1"/>
    </source>
</evidence>
<dbReference type="eggNOG" id="KOG2348">
    <property type="taxonomic scope" value="Eukaryota"/>
</dbReference>
<dbReference type="InterPro" id="IPR001734">
    <property type="entry name" value="Na/solute_symporter"/>
</dbReference>
<evidence type="ECO:0000256" key="5">
    <source>
        <dbReference type="ARBA" id="ARBA00023136"/>
    </source>
</evidence>
<evidence type="ECO:0000256" key="8">
    <source>
        <dbReference type="SAM" id="Phobius"/>
    </source>
</evidence>
<feature type="transmembrane region" description="Helical" evidence="8">
    <location>
        <begin position="495"/>
        <end position="516"/>
    </location>
</feature>
<dbReference type="CDD" id="cd11476">
    <property type="entry name" value="SLC5sbd_DUR3"/>
    <property type="match status" value="1"/>
</dbReference>
<evidence type="ECO:0000256" key="3">
    <source>
        <dbReference type="ARBA" id="ARBA00022692"/>
    </source>
</evidence>
<evidence type="ECO:0000256" key="2">
    <source>
        <dbReference type="ARBA" id="ARBA00006434"/>
    </source>
</evidence>
<dbReference type="Pfam" id="PF00474">
    <property type="entry name" value="SSF"/>
    <property type="match status" value="1"/>
</dbReference>
<name>A0A1C1CME8_9EURO</name>
<keyword evidence="10" id="KW-1185">Reference proteome</keyword>
<feature type="transmembrane region" description="Helical" evidence="8">
    <location>
        <begin position="650"/>
        <end position="672"/>
    </location>
</feature>
<feature type="transmembrane region" description="Helical" evidence="8">
    <location>
        <begin position="90"/>
        <end position="109"/>
    </location>
</feature>
<evidence type="ECO:0000256" key="4">
    <source>
        <dbReference type="ARBA" id="ARBA00022989"/>
    </source>
</evidence>
<dbReference type="Proteomes" id="UP000094526">
    <property type="component" value="Unassembled WGS sequence"/>
</dbReference>
<sequence>MAVELLSQADGYGIIVGLSVLFCLIIVFAVRIQKRYLSEDSDQSEMFMVANRSVGTGLTASAVFSSWMWINESVFSAAYTYKFGIALPVWWASGLSFQIALMAVLGIIAKLRVPYAHTSLEIIKLRYGKYAHWLFILLNLVNNIFGCGSMILAGAQLVTGMTGMHVVAACILIPAGVVTYTAVGGLKATFLTDFLHTTIALILLIYFSLAVLTNEHIGGVSGLYEKVKATEDYIPGNYKGSLLTMKSRSCKTALMFGLVLKFGNLALVLMDTAFWQKSFASEVHSVVPAYDLVSVVIIAIPWCTGTIIGLSARAIEKTPIWFDYPNTLTLKQVNSGLVMPYVLRSLLGTGATAGLLVLVFMAITSTVSSSMIAVSSIISLDFFRTYINPHASDRKTLQVSHWGVVFHGCFMAGFAIMLEYAGATNNWSTYFRPIVACPGILPMILTLLWSRQTKLAAILAPILGLLSGLATWLSLSWAWSGAINIQTTQAQVPGLYAAIVSFFSPALYSVIISLAWPSRFDWREFLTIDLIEDTSQPSSSLVSKVPSSEAVNETPQGNTSSEKGPYLTAAEESGSPQSPSRSPHPPAHKMDARTPLDQVVHPFDEGTIRHIKKWFKIASIYFVVNVLVTVVLWPLPLYRDYIFTRTFFDGWVSVAIIWHFAAMFAVIVYPCYDGRHAIARAVRGMVKDLKNRK</sequence>
<feature type="region of interest" description="Disordered" evidence="7">
    <location>
        <begin position="538"/>
        <end position="591"/>
    </location>
</feature>
<dbReference type="Gene3D" id="1.20.1730.10">
    <property type="entry name" value="Sodium/glucose cotransporter"/>
    <property type="match status" value="1"/>
</dbReference>
<feature type="compositionally biased region" description="Low complexity" evidence="7">
    <location>
        <begin position="538"/>
        <end position="548"/>
    </location>
</feature>
<dbReference type="VEuPathDB" id="FungiDB:CLCR_06722"/>
<comment type="similarity">
    <text evidence="2 6">Belongs to the sodium:solute symporter (SSF) (TC 2.A.21) family.</text>
</comment>
<dbReference type="InterPro" id="IPR038377">
    <property type="entry name" value="Na/Glc_symporter_sf"/>
</dbReference>
<dbReference type="AlphaFoldDB" id="A0A1C1CME8"/>
<feature type="transmembrane region" description="Helical" evidence="8">
    <location>
        <begin position="341"/>
        <end position="363"/>
    </location>
</feature>
<reference evidence="10" key="1">
    <citation type="submission" date="2015-07" db="EMBL/GenBank/DDBJ databases">
        <authorList>
            <person name="Teixeira M.M."/>
            <person name="Souza R.C."/>
            <person name="Almeida L.G."/>
            <person name="Vicente V.A."/>
            <person name="de Hoog S."/>
            <person name="Bocca A.L."/>
            <person name="de Almeida S.R."/>
            <person name="Vasconcelos A.T."/>
            <person name="Felipe M.S."/>
        </authorList>
    </citation>
    <scope>NUCLEOTIDE SEQUENCE [LARGE SCALE GENOMIC DNA]</scope>
    <source>
        <strain evidence="10">KSF</strain>
    </source>
</reference>
<dbReference type="InterPro" id="IPR031155">
    <property type="entry name" value="DUR"/>
</dbReference>
<keyword evidence="3 8" id="KW-0812">Transmembrane</keyword>
<dbReference type="GO" id="GO:0005886">
    <property type="term" value="C:plasma membrane"/>
    <property type="evidence" value="ECO:0007669"/>
    <property type="project" value="TreeGrafter"/>
</dbReference>
<accession>A0A1C1CME8</accession>
<feature type="transmembrane region" description="Helical" evidence="8">
    <location>
        <begin position="287"/>
        <end position="310"/>
    </location>
</feature>
<feature type="transmembrane region" description="Helical" evidence="8">
    <location>
        <begin position="53"/>
        <end position="70"/>
    </location>
</feature>
<gene>
    <name evidence="9" type="primary">DUR3</name>
    <name evidence="9" type="ORF">CLCR_06722</name>
</gene>
<feature type="transmembrane region" description="Helical" evidence="8">
    <location>
        <begin position="130"/>
        <end position="155"/>
    </location>
</feature>
<evidence type="ECO:0000256" key="7">
    <source>
        <dbReference type="SAM" id="MobiDB-lite"/>
    </source>
</evidence>
<protein>
    <submittedName>
        <fullName evidence="9">Urea active transporter</fullName>
    </submittedName>
</protein>
<organism evidence="9 10">
    <name type="scientific">Cladophialophora carrionii</name>
    <dbReference type="NCBI Taxonomy" id="86049"/>
    <lineage>
        <taxon>Eukaryota</taxon>
        <taxon>Fungi</taxon>
        <taxon>Dikarya</taxon>
        <taxon>Ascomycota</taxon>
        <taxon>Pezizomycotina</taxon>
        <taxon>Eurotiomycetes</taxon>
        <taxon>Chaetothyriomycetidae</taxon>
        <taxon>Chaetothyriales</taxon>
        <taxon>Herpotrichiellaceae</taxon>
        <taxon>Cladophialophora</taxon>
    </lineage>
</organism>
<dbReference type="PANTHER" id="PTHR46154:SF3">
    <property type="entry name" value="DUR32P"/>
    <property type="match status" value="1"/>
</dbReference>
<dbReference type="OrthoDB" id="6132759at2759"/>
<dbReference type="STRING" id="86049.A0A1C1CME8"/>
<proteinExistence type="inferred from homology"/>
<comment type="caution">
    <text evidence="9">The sequence shown here is derived from an EMBL/GenBank/DDBJ whole genome shotgun (WGS) entry which is preliminary data.</text>
</comment>
<evidence type="ECO:0000256" key="1">
    <source>
        <dbReference type="ARBA" id="ARBA00004141"/>
    </source>
</evidence>
<dbReference type="EMBL" id="LGRB01000010">
    <property type="protein sequence ID" value="OCT49676.1"/>
    <property type="molecule type" value="Genomic_DNA"/>
</dbReference>
<dbReference type="PROSITE" id="PS50283">
    <property type="entry name" value="NA_SOLUT_SYMP_3"/>
    <property type="match status" value="1"/>
</dbReference>
<feature type="transmembrane region" description="Helical" evidence="8">
    <location>
        <begin position="369"/>
        <end position="387"/>
    </location>
</feature>